<dbReference type="EMBL" id="NKUJ01000039">
    <property type="protein sequence ID" value="RMJ16965.1"/>
    <property type="molecule type" value="Genomic_DNA"/>
</dbReference>
<evidence type="ECO:0000313" key="2">
    <source>
        <dbReference type="Proteomes" id="UP000277212"/>
    </source>
</evidence>
<proteinExistence type="predicted"/>
<dbReference type="Proteomes" id="UP000277212">
    <property type="component" value="Unassembled WGS sequence"/>
</dbReference>
<name>A0A3M2SI24_9HYPO</name>
<organism evidence="1 2">
    <name type="scientific">Fusarium kuroshium</name>
    <dbReference type="NCBI Taxonomy" id="2010991"/>
    <lineage>
        <taxon>Eukaryota</taxon>
        <taxon>Fungi</taxon>
        <taxon>Dikarya</taxon>
        <taxon>Ascomycota</taxon>
        <taxon>Pezizomycotina</taxon>
        <taxon>Sordariomycetes</taxon>
        <taxon>Hypocreomycetidae</taxon>
        <taxon>Hypocreales</taxon>
        <taxon>Nectriaceae</taxon>
        <taxon>Fusarium</taxon>
        <taxon>Fusarium solani species complex</taxon>
    </lineage>
</organism>
<accession>A0A3M2SI24</accession>
<dbReference type="AlphaFoldDB" id="A0A3M2SI24"/>
<gene>
    <name evidence="1" type="ORF">CDV36_003374</name>
</gene>
<reference evidence="1 2" key="1">
    <citation type="submission" date="2017-06" db="EMBL/GenBank/DDBJ databases">
        <title>Comparative genomic analysis of Ambrosia Fusariam Clade fungi.</title>
        <authorList>
            <person name="Stajich J.E."/>
            <person name="Carrillo J."/>
            <person name="Kijimoto T."/>
            <person name="Eskalen A."/>
            <person name="O'Donnell K."/>
            <person name="Kasson M."/>
        </authorList>
    </citation>
    <scope>NUCLEOTIDE SEQUENCE [LARGE SCALE GENOMIC DNA]</scope>
    <source>
        <strain evidence="1">UCR3666</strain>
    </source>
</reference>
<evidence type="ECO:0000313" key="1">
    <source>
        <dbReference type="EMBL" id="RMJ16965.1"/>
    </source>
</evidence>
<keyword evidence="2" id="KW-1185">Reference proteome</keyword>
<comment type="caution">
    <text evidence="1">The sequence shown here is derived from an EMBL/GenBank/DDBJ whole genome shotgun (WGS) entry which is preliminary data.</text>
</comment>
<sequence length="92" mass="10237">MIRVIYTLSKSNLIVAKVNTAPITAKTPKQAPSAAPGLRWRPATTTLRTVLPRIRSRSSDNSAVLASRVCLWDGQKEIRNKRGIQCPLLWAR</sequence>
<protein>
    <submittedName>
        <fullName evidence="1">Uncharacterized protein</fullName>
    </submittedName>
</protein>